<dbReference type="RefSeq" id="WP_092587192.1">
    <property type="nucleotide sequence ID" value="NZ_FMTM01000008.1"/>
</dbReference>
<dbReference type="PANTHER" id="PTHR21047">
    <property type="entry name" value="DTDP-6-DEOXY-D-GLUCOSE-3,5 EPIMERASE"/>
    <property type="match status" value="1"/>
</dbReference>
<dbReference type="Gene3D" id="2.60.120.10">
    <property type="entry name" value="Jelly Rolls"/>
    <property type="match status" value="1"/>
</dbReference>
<gene>
    <name evidence="8" type="ORF">SAMN02927900_04714</name>
</gene>
<evidence type="ECO:0000256" key="4">
    <source>
        <dbReference type="ARBA" id="ARBA00019595"/>
    </source>
</evidence>
<comment type="function">
    <text evidence="2 7">Catalyzes the epimerization of the C3' and C5'positions of dTDP-6-deoxy-D-xylo-4-hexulose, forming dTDP-6-deoxy-L-lyxo-4-hexulose.</text>
</comment>
<dbReference type="GO" id="GO:0000271">
    <property type="term" value="P:polysaccharide biosynthetic process"/>
    <property type="evidence" value="ECO:0007669"/>
    <property type="project" value="TreeGrafter"/>
</dbReference>
<evidence type="ECO:0000256" key="1">
    <source>
        <dbReference type="ARBA" id="ARBA00001298"/>
    </source>
</evidence>
<organism evidence="8 9">
    <name type="scientific">Rhizobium mongolense subsp. loessense</name>
    <dbReference type="NCBI Taxonomy" id="158890"/>
    <lineage>
        <taxon>Bacteria</taxon>
        <taxon>Pseudomonadati</taxon>
        <taxon>Pseudomonadota</taxon>
        <taxon>Alphaproteobacteria</taxon>
        <taxon>Hyphomicrobiales</taxon>
        <taxon>Rhizobiaceae</taxon>
        <taxon>Rhizobium/Agrobacterium group</taxon>
        <taxon>Rhizobium</taxon>
    </lineage>
</organism>
<evidence type="ECO:0000256" key="6">
    <source>
        <dbReference type="PIRSR" id="PIRSR600888-3"/>
    </source>
</evidence>
<dbReference type="AlphaFoldDB" id="A0A1G4T8A5"/>
<protein>
    <recommendedName>
        <fullName evidence="4 7">dTDP-4-dehydrorhamnose 3,5-epimerase</fullName>
        <ecNumber evidence="3 7">5.1.3.13</ecNumber>
    </recommendedName>
    <alternativeName>
        <fullName evidence="7">Thymidine diphospho-4-keto-rhamnose 3,5-epimerase</fullName>
    </alternativeName>
</protein>
<dbReference type="UniPathway" id="UPA00124"/>
<dbReference type="SUPFAM" id="SSF51182">
    <property type="entry name" value="RmlC-like cupins"/>
    <property type="match status" value="1"/>
</dbReference>
<dbReference type="PANTHER" id="PTHR21047:SF2">
    <property type="entry name" value="THYMIDINE DIPHOSPHO-4-KETO-RHAMNOSE 3,5-EPIMERASE"/>
    <property type="match status" value="1"/>
</dbReference>
<evidence type="ECO:0000256" key="7">
    <source>
        <dbReference type="RuleBase" id="RU364069"/>
    </source>
</evidence>
<feature type="site" description="Participates in a stacking interaction with the thymidine ring of dTDP-4-oxo-6-deoxyglucose" evidence="6">
    <location>
        <position position="138"/>
    </location>
</feature>
<reference evidence="8 9" key="1">
    <citation type="submission" date="2016-10" db="EMBL/GenBank/DDBJ databases">
        <authorList>
            <person name="de Groot N.N."/>
        </authorList>
    </citation>
    <scope>NUCLEOTIDE SEQUENCE [LARGE SCALE GENOMIC DNA]</scope>
    <source>
        <strain evidence="8 9">CGMCC 1.3401</strain>
    </source>
</reference>
<feature type="active site" description="Proton acceptor" evidence="5">
    <location>
        <position position="62"/>
    </location>
</feature>
<name>A0A1G4T8A5_9HYPH</name>
<comment type="similarity">
    <text evidence="7">Belongs to the dTDP-4-dehydrorhamnose 3,5-epimerase family.</text>
</comment>
<evidence type="ECO:0000313" key="8">
    <source>
        <dbReference type="EMBL" id="SCW76779.1"/>
    </source>
</evidence>
<keyword evidence="7" id="KW-0413">Isomerase</keyword>
<dbReference type="Proteomes" id="UP000199542">
    <property type="component" value="Unassembled WGS sequence"/>
</dbReference>
<dbReference type="GO" id="GO:0019305">
    <property type="term" value="P:dTDP-rhamnose biosynthetic process"/>
    <property type="evidence" value="ECO:0007669"/>
    <property type="project" value="UniProtKB-UniRule"/>
</dbReference>
<comment type="catalytic activity">
    <reaction evidence="1 7">
        <text>dTDP-4-dehydro-6-deoxy-alpha-D-glucose = dTDP-4-dehydro-beta-L-rhamnose</text>
        <dbReference type="Rhea" id="RHEA:16969"/>
        <dbReference type="ChEBI" id="CHEBI:57649"/>
        <dbReference type="ChEBI" id="CHEBI:62830"/>
        <dbReference type="EC" id="5.1.3.13"/>
    </reaction>
</comment>
<dbReference type="NCBIfam" id="TIGR01221">
    <property type="entry name" value="rmlC"/>
    <property type="match status" value="1"/>
</dbReference>
<evidence type="ECO:0000256" key="3">
    <source>
        <dbReference type="ARBA" id="ARBA00012098"/>
    </source>
</evidence>
<dbReference type="EC" id="5.1.3.13" evidence="3 7"/>
<sequence length="192" mass="21516">MRIETTAIEGIVAITPPRFGDHRGYFCEVFKDVWFRENVADVTFIQDNESLSAEPGTVRGLHFQIPPFAQGKLVRCLVGRIMDVVVDIRTGSPSFGNWLSQELSPENGTQLWVPPGFAHGFATLEPNSVINYKVTAPYNPQHDRGIAWNDPAIGIRWPVDEKAMVLSDKDRALPRLADLPNHFSYSAKQPKD</sequence>
<dbReference type="GO" id="GO:0005829">
    <property type="term" value="C:cytosol"/>
    <property type="evidence" value="ECO:0007669"/>
    <property type="project" value="TreeGrafter"/>
</dbReference>
<comment type="subunit">
    <text evidence="7">Homodimer.</text>
</comment>
<comment type="pathway">
    <text evidence="7">Carbohydrate biosynthesis; dTDP-L-rhamnose biosynthesis.</text>
</comment>
<dbReference type="GO" id="GO:0008830">
    <property type="term" value="F:dTDP-4-dehydrorhamnose 3,5-epimerase activity"/>
    <property type="evidence" value="ECO:0007669"/>
    <property type="project" value="UniProtKB-UniRule"/>
</dbReference>
<dbReference type="InterPro" id="IPR014710">
    <property type="entry name" value="RmlC-like_jellyroll"/>
</dbReference>
<dbReference type="Pfam" id="PF00908">
    <property type="entry name" value="dTDP_sugar_isom"/>
    <property type="match status" value="1"/>
</dbReference>
<dbReference type="EMBL" id="FMTM01000008">
    <property type="protein sequence ID" value="SCW76779.1"/>
    <property type="molecule type" value="Genomic_DNA"/>
</dbReference>
<evidence type="ECO:0000256" key="5">
    <source>
        <dbReference type="PIRSR" id="PIRSR600888-1"/>
    </source>
</evidence>
<dbReference type="InterPro" id="IPR000888">
    <property type="entry name" value="RmlC-like"/>
</dbReference>
<proteinExistence type="inferred from homology"/>
<accession>A0A1G4T8A5</accession>
<dbReference type="InterPro" id="IPR011051">
    <property type="entry name" value="RmlC_Cupin_sf"/>
</dbReference>
<evidence type="ECO:0000256" key="2">
    <source>
        <dbReference type="ARBA" id="ARBA00001997"/>
    </source>
</evidence>
<evidence type="ECO:0000313" key="9">
    <source>
        <dbReference type="Proteomes" id="UP000199542"/>
    </source>
</evidence>
<dbReference type="CDD" id="cd00438">
    <property type="entry name" value="cupin_RmlC"/>
    <property type="match status" value="1"/>
</dbReference>
<feature type="active site" description="Proton donor" evidence="5">
    <location>
        <position position="132"/>
    </location>
</feature>